<keyword evidence="1" id="KW-0812">Transmembrane</keyword>
<reference evidence="2" key="1">
    <citation type="submission" date="2014-11" db="EMBL/GenBank/DDBJ databases">
        <authorList>
            <person name="Amaro Gonzalez C."/>
        </authorList>
    </citation>
    <scope>NUCLEOTIDE SEQUENCE</scope>
</reference>
<proteinExistence type="predicted"/>
<feature type="transmembrane region" description="Helical" evidence="1">
    <location>
        <begin position="25"/>
        <end position="45"/>
    </location>
</feature>
<protein>
    <submittedName>
        <fullName evidence="2">Uncharacterized protein</fullName>
    </submittedName>
</protein>
<dbReference type="EMBL" id="GBXM01002114">
    <property type="protein sequence ID" value="JAI06464.1"/>
    <property type="molecule type" value="Transcribed_RNA"/>
</dbReference>
<reference evidence="2" key="2">
    <citation type="journal article" date="2015" name="Fish Shellfish Immunol.">
        <title>Early steps in the European eel (Anguilla anguilla)-Vibrio vulnificus interaction in the gills: Role of the RtxA13 toxin.</title>
        <authorList>
            <person name="Callol A."/>
            <person name="Pajuelo D."/>
            <person name="Ebbesson L."/>
            <person name="Teles M."/>
            <person name="MacKenzie S."/>
            <person name="Amaro C."/>
        </authorList>
    </citation>
    <scope>NUCLEOTIDE SEQUENCE</scope>
</reference>
<name>A0A0E9XXP9_ANGAN</name>
<evidence type="ECO:0000313" key="2">
    <source>
        <dbReference type="EMBL" id="JAI06464.1"/>
    </source>
</evidence>
<keyword evidence="1" id="KW-0472">Membrane</keyword>
<organism evidence="2">
    <name type="scientific">Anguilla anguilla</name>
    <name type="common">European freshwater eel</name>
    <name type="synonym">Muraena anguilla</name>
    <dbReference type="NCBI Taxonomy" id="7936"/>
    <lineage>
        <taxon>Eukaryota</taxon>
        <taxon>Metazoa</taxon>
        <taxon>Chordata</taxon>
        <taxon>Craniata</taxon>
        <taxon>Vertebrata</taxon>
        <taxon>Euteleostomi</taxon>
        <taxon>Actinopterygii</taxon>
        <taxon>Neopterygii</taxon>
        <taxon>Teleostei</taxon>
        <taxon>Anguilliformes</taxon>
        <taxon>Anguillidae</taxon>
        <taxon>Anguilla</taxon>
    </lineage>
</organism>
<evidence type="ECO:0000256" key="1">
    <source>
        <dbReference type="SAM" id="Phobius"/>
    </source>
</evidence>
<sequence length="61" mass="7416">MFCRVKTSVFHFIFKCNIIMITKQYYTLPANLQTFSLFLGFWIFFRIKITLCKFQDLHKAI</sequence>
<keyword evidence="1" id="KW-1133">Transmembrane helix</keyword>
<dbReference type="AlphaFoldDB" id="A0A0E9XXP9"/>
<accession>A0A0E9XXP9</accession>